<keyword evidence="2" id="KW-1185">Reference proteome</keyword>
<dbReference type="RefSeq" id="WP_317713377.1">
    <property type="nucleotide sequence ID" value="NZ_JAWLUM010000002.1"/>
</dbReference>
<dbReference type="Proteomes" id="UP001185792">
    <property type="component" value="Unassembled WGS sequence"/>
</dbReference>
<dbReference type="EMBL" id="JAWLUM010000002">
    <property type="protein sequence ID" value="MDV7134692.1"/>
    <property type="molecule type" value="Genomic_DNA"/>
</dbReference>
<name>A0ABU4ETW3_WILMA</name>
<organism evidence="1 2">
    <name type="scientific">Williamsia marianensis</name>
    <dbReference type="NCBI Taxonomy" id="85044"/>
    <lineage>
        <taxon>Bacteria</taxon>
        <taxon>Bacillati</taxon>
        <taxon>Actinomycetota</taxon>
        <taxon>Actinomycetes</taxon>
        <taxon>Mycobacteriales</taxon>
        <taxon>Nocardiaceae</taxon>
        <taxon>Williamsia</taxon>
    </lineage>
</organism>
<evidence type="ECO:0000313" key="1">
    <source>
        <dbReference type="EMBL" id="MDV7134692.1"/>
    </source>
</evidence>
<protein>
    <recommendedName>
        <fullName evidence="3">DUF3263 domain-containing protein</fullName>
    </recommendedName>
</protein>
<evidence type="ECO:0008006" key="3">
    <source>
        <dbReference type="Google" id="ProtNLM"/>
    </source>
</evidence>
<reference evidence="1 2" key="1">
    <citation type="submission" date="2023-10" db="EMBL/GenBank/DDBJ databases">
        <title>Development of a sustainable strategy for remediation of hydrocarbon-contaminated territories based on the waste exchange concept.</title>
        <authorList>
            <person name="Krivoruchko A."/>
        </authorList>
    </citation>
    <scope>NUCLEOTIDE SEQUENCE [LARGE SCALE GENOMIC DNA]</scope>
    <source>
        <strain evidence="1 2">IEGM 1236</strain>
    </source>
</reference>
<gene>
    <name evidence="1" type="ORF">R4198_13375</name>
</gene>
<accession>A0ABU4ETW3</accession>
<proteinExistence type="predicted"/>
<comment type="caution">
    <text evidence="1">The sequence shown here is derived from an EMBL/GenBank/DDBJ whole genome shotgun (WGS) entry which is preliminary data.</text>
</comment>
<evidence type="ECO:0000313" key="2">
    <source>
        <dbReference type="Proteomes" id="UP001185792"/>
    </source>
</evidence>
<sequence>MTSRIAPADHARLLEFAERWYPFGGGSAEDIFVEFGLTVDAYFERLSDALDAGLGGLAPEVHEALQRICNQRLHSA</sequence>